<dbReference type="AlphaFoldDB" id="A0AAW2LFS0"/>
<gene>
    <name evidence="2" type="ORF">Sangu_2205200</name>
</gene>
<accession>A0AAW2LFS0</accession>
<name>A0AAW2LFS0_9LAMI</name>
<feature type="compositionally biased region" description="Polar residues" evidence="1">
    <location>
        <begin position="21"/>
        <end position="32"/>
    </location>
</feature>
<reference evidence="2" key="1">
    <citation type="submission" date="2020-06" db="EMBL/GenBank/DDBJ databases">
        <authorList>
            <person name="Li T."/>
            <person name="Hu X."/>
            <person name="Zhang T."/>
            <person name="Song X."/>
            <person name="Zhang H."/>
            <person name="Dai N."/>
            <person name="Sheng W."/>
            <person name="Hou X."/>
            <person name="Wei L."/>
        </authorList>
    </citation>
    <scope>NUCLEOTIDE SEQUENCE</scope>
    <source>
        <strain evidence="2">G01</strain>
        <tissue evidence="2">Leaf</tissue>
    </source>
</reference>
<proteinExistence type="predicted"/>
<protein>
    <recommendedName>
        <fullName evidence="3">Chlorophyll a-b binding protein, chloroplastic</fullName>
    </recommendedName>
</protein>
<evidence type="ECO:0008006" key="3">
    <source>
        <dbReference type="Google" id="ProtNLM"/>
    </source>
</evidence>
<sequence length="50" mass="5570">MMDSLISENGLVEYFTAQIQSRNTPPATSSGNLAEKLTPDDLLPPPWYFL</sequence>
<feature type="region of interest" description="Disordered" evidence="1">
    <location>
        <begin position="21"/>
        <end position="50"/>
    </location>
</feature>
<evidence type="ECO:0000256" key="1">
    <source>
        <dbReference type="SAM" id="MobiDB-lite"/>
    </source>
</evidence>
<reference evidence="2" key="2">
    <citation type="journal article" date="2024" name="Plant">
        <title>Genomic evolution and insights into agronomic trait innovations of Sesamum species.</title>
        <authorList>
            <person name="Miao H."/>
            <person name="Wang L."/>
            <person name="Qu L."/>
            <person name="Liu H."/>
            <person name="Sun Y."/>
            <person name="Le M."/>
            <person name="Wang Q."/>
            <person name="Wei S."/>
            <person name="Zheng Y."/>
            <person name="Lin W."/>
            <person name="Duan Y."/>
            <person name="Cao H."/>
            <person name="Xiong S."/>
            <person name="Wang X."/>
            <person name="Wei L."/>
            <person name="Li C."/>
            <person name="Ma Q."/>
            <person name="Ju M."/>
            <person name="Zhao R."/>
            <person name="Li G."/>
            <person name="Mu C."/>
            <person name="Tian Q."/>
            <person name="Mei H."/>
            <person name="Zhang T."/>
            <person name="Gao T."/>
            <person name="Zhang H."/>
        </authorList>
    </citation>
    <scope>NUCLEOTIDE SEQUENCE</scope>
    <source>
        <strain evidence="2">G01</strain>
    </source>
</reference>
<organism evidence="2">
    <name type="scientific">Sesamum angustifolium</name>
    <dbReference type="NCBI Taxonomy" id="2727405"/>
    <lineage>
        <taxon>Eukaryota</taxon>
        <taxon>Viridiplantae</taxon>
        <taxon>Streptophyta</taxon>
        <taxon>Embryophyta</taxon>
        <taxon>Tracheophyta</taxon>
        <taxon>Spermatophyta</taxon>
        <taxon>Magnoliopsida</taxon>
        <taxon>eudicotyledons</taxon>
        <taxon>Gunneridae</taxon>
        <taxon>Pentapetalae</taxon>
        <taxon>asterids</taxon>
        <taxon>lamiids</taxon>
        <taxon>Lamiales</taxon>
        <taxon>Pedaliaceae</taxon>
        <taxon>Sesamum</taxon>
    </lineage>
</organism>
<dbReference type="EMBL" id="JACGWK010000014">
    <property type="protein sequence ID" value="KAL0317909.1"/>
    <property type="molecule type" value="Genomic_DNA"/>
</dbReference>
<evidence type="ECO:0000313" key="2">
    <source>
        <dbReference type="EMBL" id="KAL0317909.1"/>
    </source>
</evidence>
<comment type="caution">
    <text evidence="2">The sequence shown here is derived from an EMBL/GenBank/DDBJ whole genome shotgun (WGS) entry which is preliminary data.</text>
</comment>